<dbReference type="InterPro" id="IPR011044">
    <property type="entry name" value="Quino_amine_DH_bsu"/>
</dbReference>
<evidence type="ECO:0000256" key="1">
    <source>
        <dbReference type="ARBA" id="ARBA00004418"/>
    </source>
</evidence>
<dbReference type="GO" id="GO:0042597">
    <property type="term" value="C:periplasmic space"/>
    <property type="evidence" value="ECO:0007669"/>
    <property type="project" value="UniProtKB-SubCell"/>
</dbReference>
<keyword evidence="3" id="KW-0813">Transport</keyword>
<gene>
    <name evidence="9" type="ORF">GGR38_001908</name>
</gene>
<dbReference type="InterPro" id="IPR051200">
    <property type="entry name" value="Host-pathogen_enzymatic-act"/>
</dbReference>
<dbReference type="AlphaFoldDB" id="A0A7W6CEB8"/>
<dbReference type="Gene3D" id="2.130.10.10">
    <property type="entry name" value="YVTN repeat-like/Quinoprotein amine dehydrogenase"/>
    <property type="match status" value="1"/>
</dbReference>
<evidence type="ECO:0000256" key="7">
    <source>
        <dbReference type="ARBA" id="ARBA00023002"/>
    </source>
</evidence>
<dbReference type="EMBL" id="JACIDX010000006">
    <property type="protein sequence ID" value="MBB3954959.1"/>
    <property type="molecule type" value="Genomic_DNA"/>
</dbReference>
<evidence type="ECO:0000256" key="3">
    <source>
        <dbReference type="ARBA" id="ARBA00022448"/>
    </source>
</evidence>
<evidence type="ECO:0000256" key="8">
    <source>
        <dbReference type="PIRSR" id="PIRSR609451-50"/>
    </source>
</evidence>
<evidence type="ECO:0000313" key="9">
    <source>
        <dbReference type="EMBL" id="MBB3954959.1"/>
    </source>
</evidence>
<name>A0A7W6CEB8_9SPHN</name>
<comment type="similarity">
    <text evidence="2">Belongs to the aromatic amine dehydrogenase heavy chain family.</text>
</comment>
<dbReference type="InterPro" id="IPR015943">
    <property type="entry name" value="WD40/YVTN_repeat-like_dom_sf"/>
</dbReference>
<evidence type="ECO:0000256" key="2">
    <source>
        <dbReference type="ARBA" id="ARBA00010548"/>
    </source>
</evidence>
<evidence type="ECO:0000313" key="10">
    <source>
        <dbReference type="Proteomes" id="UP000548867"/>
    </source>
</evidence>
<dbReference type="Pfam" id="PF06433">
    <property type="entry name" value="Me-amine-dh_H"/>
    <property type="match status" value="1"/>
</dbReference>
<comment type="caution">
    <text evidence="9">The sequence shown here is derived from an EMBL/GenBank/DDBJ whole genome shotgun (WGS) entry which is preliminary data.</text>
</comment>
<dbReference type="GO" id="GO:0030058">
    <property type="term" value="F:aliphatic amine dehydrogenase activity"/>
    <property type="evidence" value="ECO:0007669"/>
    <property type="project" value="InterPro"/>
</dbReference>
<dbReference type="InterPro" id="IPR009451">
    <property type="entry name" value="Metamine_DH_Hvc"/>
</dbReference>
<dbReference type="SUPFAM" id="SSF50969">
    <property type="entry name" value="YVTN repeat-like/Quinoprotein amine dehydrogenase"/>
    <property type="match status" value="1"/>
</dbReference>
<evidence type="ECO:0000256" key="6">
    <source>
        <dbReference type="ARBA" id="ARBA00022982"/>
    </source>
</evidence>
<proteinExistence type="inferred from homology"/>
<dbReference type="EC" id="1.4.9.1" evidence="9"/>
<sequence length="415" mass="44367">MIGSAGGWTIALACFCRHYAAFKEGSGQMSRHTSQAFTLRAAAVLIGTVLASGAQAAVPTEPETPNVATLASPNPGWFYVRGGFDTAGTQIVDSATGKMVGMVDTSRTSDMAVDPAGKFYYVSETIWSKGNRGTRQDLLSIYDANSLKLQTEVSFPGRLIIGAQVNNFAISPDGKSAYIFNLTPAASVNIVDLGKRKFARNVELPGCAGLMPIAEGLVSVCSDGSLASLNLSGGKAEITRSVPFFSATNDPVFDAYNYSVRRKEAVFLSYTGLIYMAKIGLKPEVAAPFSIQAAAGLRPGDTKPLDVNWLPGGRQLTAWHHASNHLYVLMHIGEFWTQKDPGEEIWDVDLSAKKVVKRFPLEDHIDNIEVTQGDKPKLFVNTGKNDGYILDLATWTLGPKIGAIGGGIIATVEAP</sequence>
<keyword evidence="7 9" id="KW-0560">Oxidoreductase</keyword>
<dbReference type="GO" id="GO:0052876">
    <property type="term" value="F:methylamine dehydrogenase (amicyanin) activity"/>
    <property type="evidence" value="ECO:0007669"/>
    <property type="project" value="UniProtKB-EC"/>
</dbReference>
<keyword evidence="8" id="KW-1015">Disulfide bond</keyword>
<organism evidence="9 10">
    <name type="scientific">Novosphingobium sediminicola</name>
    <dbReference type="NCBI Taxonomy" id="563162"/>
    <lineage>
        <taxon>Bacteria</taxon>
        <taxon>Pseudomonadati</taxon>
        <taxon>Pseudomonadota</taxon>
        <taxon>Alphaproteobacteria</taxon>
        <taxon>Sphingomonadales</taxon>
        <taxon>Sphingomonadaceae</taxon>
        <taxon>Novosphingobium</taxon>
    </lineage>
</organism>
<keyword evidence="6" id="KW-0249">Electron transport</keyword>
<protein>
    <submittedName>
        <fullName evidence="9">Methylamine dehydrogenase heavy chain</fullName>
        <ecNumber evidence="9">1.4.9.1</ecNumber>
    </submittedName>
</protein>
<keyword evidence="10" id="KW-1185">Reference proteome</keyword>
<feature type="disulfide bond" evidence="8">
    <location>
        <begin position="207"/>
        <end position="221"/>
    </location>
</feature>
<evidence type="ECO:0000256" key="5">
    <source>
        <dbReference type="ARBA" id="ARBA00022764"/>
    </source>
</evidence>
<reference evidence="9 10" key="1">
    <citation type="submission" date="2020-08" db="EMBL/GenBank/DDBJ databases">
        <title>Genomic Encyclopedia of Type Strains, Phase IV (KMG-IV): sequencing the most valuable type-strain genomes for metagenomic binning, comparative biology and taxonomic classification.</title>
        <authorList>
            <person name="Goeker M."/>
        </authorList>
    </citation>
    <scope>NUCLEOTIDE SEQUENCE [LARGE SCALE GENOMIC DNA]</scope>
    <source>
        <strain evidence="9 10">DSM 27057</strain>
    </source>
</reference>
<dbReference type="PANTHER" id="PTHR47197">
    <property type="entry name" value="PROTEIN NIRF"/>
    <property type="match status" value="1"/>
</dbReference>
<comment type="subcellular location">
    <subcellularLocation>
        <location evidence="1">Periplasm</location>
    </subcellularLocation>
</comment>
<dbReference type="PANTHER" id="PTHR47197:SF3">
    <property type="entry name" value="DIHYDRO-HEME D1 DEHYDROGENASE"/>
    <property type="match status" value="1"/>
</dbReference>
<keyword evidence="4" id="KW-0732">Signal</keyword>
<evidence type="ECO:0000256" key="4">
    <source>
        <dbReference type="ARBA" id="ARBA00022729"/>
    </source>
</evidence>
<dbReference type="Proteomes" id="UP000548867">
    <property type="component" value="Unassembled WGS sequence"/>
</dbReference>
<keyword evidence="5" id="KW-0574">Periplasm</keyword>
<accession>A0A7W6CEB8</accession>